<keyword evidence="6 10" id="KW-0407">Ion channel</keyword>
<dbReference type="GO" id="GO:0140114">
    <property type="term" value="P:cellular detoxification of fluoride"/>
    <property type="evidence" value="ECO:0007669"/>
    <property type="project" value="UniProtKB-UniRule"/>
</dbReference>
<evidence type="ECO:0000256" key="6">
    <source>
        <dbReference type="ARBA" id="ARBA00023303"/>
    </source>
</evidence>
<evidence type="ECO:0000256" key="4">
    <source>
        <dbReference type="ARBA" id="ARBA00022989"/>
    </source>
</evidence>
<evidence type="ECO:0000256" key="3">
    <source>
        <dbReference type="ARBA" id="ARBA00022692"/>
    </source>
</evidence>
<sequence>MHKLLQGFSVGAGAALGVCARLALTLLLGDAAWPILAINVVGAFAMGWARPNAFWGTGFLGGFTTFSAMMLNDASFYLFTAIGCISAWFLGDRLAR</sequence>
<keyword evidence="3 10" id="KW-0812">Transmembrane</keyword>
<evidence type="ECO:0000256" key="9">
    <source>
        <dbReference type="ARBA" id="ARBA00049940"/>
    </source>
</evidence>
<comment type="function">
    <text evidence="9 10">Fluoride-specific ion channel. Important for reducing fluoride concentration in the cell, thus reducing its toxicity.</text>
</comment>
<evidence type="ECO:0000256" key="2">
    <source>
        <dbReference type="ARBA" id="ARBA00022475"/>
    </source>
</evidence>
<dbReference type="AlphaFoldDB" id="A0A0M4CKV9"/>
<evidence type="ECO:0000256" key="10">
    <source>
        <dbReference type="HAMAP-Rule" id="MF_00454"/>
    </source>
</evidence>
<dbReference type="RefSeq" id="WP_053545577.1">
    <property type="nucleotide sequence ID" value="NZ_CP009220.1"/>
</dbReference>
<keyword evidence="10" id="KW-0813">Transport</keyword>
<keyword evidence="10" id="KW-0406">Ion transport</keyword>
<keyword evidence="5 10" id="KW-0472">Membrane</keyword>
<dbReference type="HAMAP" id="MF_00454">
    <property type="entry name" value="FluC"/>
    <property type="match status" value="1"/>
</dbReference>
<keyword evidence="10" id="KW-0915">Sodium</keyword>
<protein>
    <recommendedName>
        <fullName evidence="10">Fluoride-specific ion channel FluC</fullName>
    </recommendedName>
</protein>
<comment type="catalytic activity">
    <reaction evidence="8">
        <text>fluoride(in) = fluoride(out)</text>
        <dbReference type="Rhea" id="RHEA:76159"/>
        <dbReference type="ChEBI" id="CHEBI:17051"/>
    </reaction>
    <physiologicalReaction direction="left-to-right" evidence="8">
        <dbReference type="Rhea" id="RHEA:76160"/>
    </physiologicalReaction>
</comment>
<dbReference type="OrthoDB" id="4408652at2"/>
<comment type="caution">
    <text evidence="10">Lacks conserved residue(s) required for the propagation of feature annotation.</text>
</comment>
<dbReference type="GO" id="GO:0062054">
    <property type="term" value="F:fluoride channel activity"/>
    <property type="evidence" value="ECO:0007669"/>
    <property type="project" value="UniProtKB-UniRule"/>
</dbReference>
<dbReference type="GO" id="GO:0005886">
    <property type="term" value="C:plasma membrane"/>
    <property type="evidence" value="ECO:0007669"/>
    <property type="project" value="UniProtKB-SubCell"/>
</dbReference>
<comment type="similarity">
    <text evidence="7 10">Belongs to the fluoride channel Fluc/FEX (TC 1.A.43) family.</text>
</comment>
<keyword evidence="4 10" id="KW-1133">Transmembrane helix</keyword>
<dbReference type="GO" id="GO:0046872">
    <property type="term" value="F:metal ion binding"/>
    <property type="evidence" value="ECO:0007669"/>
    <property type="project" value="UniProtKB-KW"/>
</dbReference>
<keyword evidence="12" id="KW-1185">Reference proteome</keyword>
<dbReference type="PATRIC" id="fig|931089.4.peg.2326"/>
<accession>A0A0M4CKV9</accession>
<comment type="subcellular location">
    <subcellularLocation>
        <location evidence="1 10">Cell membrane</location>
        <topology evidence="1 10">Multi-pass membrane protein</topology>
    </subcellularLocation>
</comment>
<keyword evidence="10" id="KW-0479">Metal-binding</keyword>
<keyword evidence="2 10" id="KW-1003">Cell membrane</keyword>
<evidence type="ECO:0000313" key="12">
    <source>
        <dbReference type="Proteomes" id="UP000068067"/>
    </source>
</evidence>
<evidence type="ECO:0000313" key="11">
    <source>
        <dbReference type="EMBL" id="ALC06664.1"/>
    </source>
</evidence>
<feature type="binding site" evidence="10">
    <location>
        <position position="64"/>
    </location>
    <ligand>
        <name>Na(+)</name>
        <dbReference type="ChEBI" id="CHEBI:29101"/>
        <note>structural</note>
    </ligand>
</feature>
<evidence type="ECO:0000256" key="5">
    <source>
        <dbReference type="ARBA" id="ARBA00023136"/>
    </source>
</evidence>
<gene>
    <name evidence="10" type="primary">fluC</name>
    <name evidence="10" type="synonym">crcB</name>
    <name evidence="11" type="ORF">CDES_11500</name>
</gene>
<feature type="transmembrane region" description="Helical" evidence="10">
    <location>
        <begin position="31"/>
        <end position="48"/>
    </location>
</feature>
<reference evidence="11 12" key="1">
    <citation type="submission" date="2014-08" db="EMBL/GenBank/DDBJ databases">
        <title>Complete genome sequence of Corynebacterium deserti GIMN1.010 (=DSM 45689), isolated from desert sand in western China.</title>
        <authorList>
            <person name="Ruckert C."/>
            <person name="Albersmeier A."/>
            <person name="Kalinowski J."/>
        </authorList>
    </citation>
    <scope>NUCLEOTIDE SEQUENCE [LARGE SCALE GENOMIC DNA]</scope>
    <source>
        <strain evidence="11 12">GIMN1.010</strain>
    </source>
</reference>
<evidence type="ECO:0000256" key="8">
    <source>
        <dbReference type="ARBA" id="ARBA00035585"/>
    </source>
</evidence>
<feature type="binding site" evidence="10">
    <location>
        <position position="61"/>
    </location>
    <ligand>
        <name>Na(+)</name>
        <dbReference type="ChEBI" id="CHEBI:29101"/>
        <note>structural</note>
    </ligand>
</feature>
<dbReference type="EMBL" id="CP009220">
    <property type="protein sequence ID" value="ALC06664.1"/>
    <property type="molecule type" value="Genomic_DNA"/>
</dbReference>
<dbReference type="NCBIfam" id="NF001101">
    <property type="entry name" value="PRK00134.1"/>
    <property type="match status" value="1"/>
</dbReference>
<evidence type="ECO:0000256" key="7">
    <source>
        <dbReference type="ARBA" id="ARBA00035120"/>
    </source>
</evidence>
<comment type="activity regulation">
    <text evidence="10">Na(+) is not transported, but it plays an essential structural role and its presence is essential for fluoride channel function.</text>
</comment>
<dbReference type="Proteomes" id="UP000068067">
    <property type="component" value="Chromosome"/>
</dbReference>
<dbReference type="STRING" id="931089.CDES_11500"/>
<proteinExistence type="inferred from homology"/>
<organism evidence="11 12">
    <name type="scientific">Corynebacterium deserti GIMN1.010</name>
    <dbReference type="NCBI Taxonomy" id="931089"/>
    <lineage>
        <taxon>Bacteria</taxon>
        <taxon>Bacillati</taxon>
        <taxon>Actinomycetota</taxon>
        <taxon>Actinomycetes</taxon>
        <taxon>Mycobacteriales</taxon>
        <taxon>Corynebacteriaceae</taxon>
        <taxon>Corynebacterium</taxon>
    </lineage>
</organism>
<dbReference type="Pfam" id="PF02537">
    <property type="entry name" value="CRCB"/>
    <property type="match status" value="1"/>
</dbReference>
<feature type="transmembrane region" description="Helical" evidence="10">
    <location>
        <begin position="76"/>
        <end position="95"/>
    </location>
</feature>
<evidence type="ECO:0000256" key="1">
    <source>
        <dbReference type="ARBA" id="ARBA00004651"/>
    </source>
</evidence>
<dbReference type="KEGG" id="cdx:CDES_11500"/>
<name>A0A0M4CKV9_9CORY</name>
<dbReference type="InterPro" id="IPR003691">
    <property type="entry name" value="FluC"/>
</dbReference>